<keyword evidence="4" id="KW-1133">Transmembrane helix</keyword>
<dbReference type="Gene3D" id="4.10.400.10">
    <property type="entry name" value="Low-density Lipoprotein Receptor"/>
    <property type="match status" value="5"/>
</dbReference>
<keyword evidence="11" id="KW-1185">Reference proteome</keyword>
<feature type="disulfide bond" evidence="9">
    <location>
        <begin position="216"/>
        <end position="234"/>
    </location>
</feature>
<feature type="signal peptide" evidence="10">
    <location>
        <begin position="1"/>
        <end position="22"/>
    </location>
</feature>
<evidence type="ECO:0000256" key="10">
    <source>
        <dbReference type="SAM" id="SignalP"/>
    </source>
</evidence>
<feature type="disulfide bond" evidence="9">
    <location>
        <begin position="49"/>
        <end position="61"/>
    </location>
</feature>
<evidence type="ECO:0000256" key="8">
    <source>
        <dbReference type="ARBA" id="ARBA00023180"/>
    </source>
</evidence>
<dbReference type="RefSeq" id="XP_012941245.1">
    <property type="nucleotide sequence ID" value="XM_013085791.1"/>
</dbReference>
<evidence type="ECO:0000256" key="6">
    <source>
        <dbReference type="ARBA" id="ARBA00023157"/>
    </source>
</evidence>
<dbReference type="PRINTS" id="PR00261">
    <property type="entry name" value="LDLRECEPTOR"/>
</dbReference>
<keyword evidence="6 9" id="KW-1015">Disulfide bond</keyword>
<keyword evidence="5" id="KW-0472">Membrane</keyword>
<evidence type="ECO:0000256" key="1">
    <source>
        <dbReference type="ARBA" id="ARBA00004167"/>
    </source>
</evidence>
<evidence type="ECO:0000256" key="9">
    <source>
        <dbReference type="PROSITE-ProRule" id="PRU00124"/>
    </source>
</evidence>
<evidence type="ECO:0000256" key="3">
    <source>
        <dbReference type="ARBA" id="ARBA00022737"/>
    </source>
</evidence>
<dbReference type="CDD" id="cd00112">
    <property type="entry name" value="LDLa"/>
    <property type="match status" value="4"/>
</dbReference>
<dbReference type="InterPro" id="IPR051221">
    <property type="entry name" value="LDLR-related"/>
</dbReference>
<name>A0ABM1A5J9_APLCA</name>
<comment type="caution">
    <text evidence="9">Lacks conserved residue(s) required for the propagation of feature annotation.</text>
</comment>
<evidence type="ECO:0000256" key="7">
    <source>
        <dbReference type="ARBA" id="ARBA00023170"/>
    </source>
</evidence>
<dbReference type="Proteomes" id="UP000694888">
    <property type="component" value="Unplaced"/>
</dbReference>
<dbReference type="PROSITE" id="PS50068">
    <property type="entry name" value="LDLRA_2"/>
    <property type="match status" value="5"/>
</dbReference>
<sequence>MFAKIVIGVVILTVLAYEPAMGKTMKQEKKKVSRRSAPTEIFHKRQVVCTDSQFACSNYSCTSKDSVCDTLQDCYNGKDEQNCPTDCSGPHQFKCQSDSKCISHKRVCDGTADCLDWSDEANCLEFECLAGTTHCVGGHLECIPESYRCDGEFDCHDKSDEANCPQDHTSCFSFQFHCTSGSRGCVPQSYKCDGDKDCTDGSDEAGCSCASNQFQCANGGCVPSSWKCDGDDDCGDLSDETGNCPEAPDYQCDDVLTAVDCMLMNQTSHPICEVAADGHRLCRKFCGVCSSN</sequence>
<dbReference type="PANTHER" id="PTHR22722">
    <property type="entry name" value="LOW-DENSITY LIPOPROTEIN RECEPTOR-RELATED PROTEIN 2-RELATED"/>
    <property type="match status" value="1"/>
</dbReference>
<feature type="disulfide bond" evidence="9">
    <location>
        <begin position="56"/>
        <end position="74"/>
    </location>
</feature>
<gene>
    <name evidence="12" type="primary">LOC101860672</name>
</gene>
<accession>A0ABM1A5J9</accession>
<dbReference type="PANTHER" id="PTHR22722:SF12">
    <property type="entry name" value="EGF-LIKE DOMAIN-CONTAINING PROTEIN"/>
    <property type="match status" value="1"/>
</dbReference>
<keyword evidence="8" id="KW-0325">Glycoprotein</keyword>
<evidence type="ECO:0000313" key="12">
    <source>
        <dbReference type="RefSeq" id="XP_012941245.1"/>
    </source>
</evidence>
<evidence type="ECO:0000256" key="2">
    <source>
        <dbReference type="ARBA" id="ARBA00022692"/>
    </source>
</evidence>
<dbReference type="GeneID" id="101860672"/>
<proteinExistence type="predicted"/>
<keyword evidence="10" id="KW-0732">Signal</keyword>
<protein>
    <submittedName>
        <fullName evidence="12">Very low-density lipoprotein receptor</fullName>
    </submittedName>
</protein>
<keyword evidence="3" id="KW-0677">Repeat</keyword>
<evidence type="ECO:0000313" key="11">
    <source>
        <dbReference type="Proteomes" id="UP000694888"/>
    </source>
</evidence>
<evidence type="ECO:0000256" key="5">
    <source>
        <dbReference type="ARBA" id="ARBA00023136"/>
    </source>
</evidence>
<feature type="disulfide bond" evidence="9">
    <location>
        <begin position="209"/>
        <end position="221"/>
    </location>
</feature>
<keyword evidence="7 12" id="KW-0675">Receptor</keyword>
<comment type="subcellular location">
    <subcellularLocation>
        <location evidence="1">Membrane</location>
        <topology evidence="1">Single-pass membrane protein</topology>
    </subcellularLocation>
</comment>
<evidence type="ECO:0000256" key="4">
    <source>
        <dbReference type="ARBA" id="ARBA00022989"/>
    </source>
</evidence>
<feature type="disulfide bond" evidence="9">
    <location>
        <begin position="149"/>
        <end position="164"/>
    </location>
</feature>
<dbReference type="InterPro" id="IPR023415">
    <property type="entry name" value="LDLR_class-A_CS"/>
</dbReference>
<organism evidence="11 12">
    <name type="scientific">Aplysia californica</name>
    <name type="common">California sea hare</name>
    <dbReference type="NCBI Taxonomy" id="6500"/>
    <lineage>
        <taxon>Eukaryota</taxon>
        <taxon>Metazoa</taxon>
        <taxon>Spiralia</taxon>
        <taxon>Lophotrochozoa</taxon>
        <taxon>Mollusca</taxon>
        <taxon>Gastropoda</taxon>
        <taxon>Heterobranchia</taxon>
        <taxon>Euthyneura</taxon>
        <taxon>Tectipleura</taxon>
        <taxon>Aplysiida</taxon>
        <taxon>Aplysioidea</taxon>
        <taxon>Aplysiidae</taxon>
        <taxon>Aplysia</taxon>
    </lineage>
</organism>
<keyword evidence="2" id="KW-0812">Transmembrane</keyword>
<reference evidence="12" key="1">
    <citation type="submission" date="2025-08" db="UniProtKB">
        <authorList>
            <consortium name="RefSeq"/>
        </authorList>
    </citation>
    <scope>IDENTIFICATION</scope>
</reference>
<feature type="disulfide bond" evidence="9">
    <location>
        <begin position="68"/>
        <end position="83"/>
    </location>
</feature>
<dbReference type="InterPro" id="IPR036055">
    <property type="entry name" value="LDL_receptor-like_sf"/>
</dbReference>
<feature type="disulfide bond" evidence="9">
    <location>
        <begin position="192"/>
        <end position="207"/>
    </location>
</feature>
<dbReference type="SUPFAM" id="SSF57424">
    <property type="entry name" value="LDL receptor-like module"/>
    <property type="match status" value="5"/>
</dbReference>
<dbReference type="InterPro" id="IPR002172">
    <property type="entry name" value="LDrepeatLR_classA_rpt"/>
</dbReference>
<keyword evidence="12" id="KW-0449">Lipoprotein</keyword>
<dbReference type="Pfam" id="PF00057">
    <property type="entry name" value="Ldl_recept_a"/>
    <property type="match status" value="5"/>
</dbReference>
<feature type="disulfide bond" evidence="9">
    <location>
        <begin position="108"/>
        <end position="123"/>
    </location>
</feature>
<dbReference type="SMART" id="SM00192">
    <property type="entry name" value="LDLa"/>
    <property type="match status" value="5"/>
</dbReference>
<feature type="chain" id="PRO_5046293818" evidence="10">
    <location>
        <begin position="23"/>
        <end position="292"/>
    </location>
</feature>
<dbReference type="PROSITE" id="PS01209">
    <property type="entry name" value="LDLRA_1"/>
    <property type="match status" value="1"/>
</dbReference>